<dbReference type="Gene3D" id="3.90.1580.10">
    <property type="entry name" value="paralog of FGE (formylglycine-generating enzyme)"/>
    <property type="match status" value="1"/>
</dbReference>
<dbReference type="SUPFAM" id="SSF56112">
    <property type="entry name" value="Protein kinase-like (PK-like)"/>
    <property type="match status" value="1"/>
</dbReference>
<keyword evidence="7" id="KW-1185">Reference proteome</keyword>
<evidence type="ECO:0000256" key="2">
    <source>
        <dbReference type="ARBA" id="ARBA00022840"/>
    </source>
</evidence>
<comment type="caution">
    <text evidence="6">The sequence shown here is derived from an EMBL/GenBank/DDBJ whole genome shotgun (WGS) entry which is preliminary data.</text>
</comment>
<dbReference type="InterPro" id="IPR016187">
    <property type="entry name" value="CTDL_fold"/>
</dbReference>
<evidence type="ECO:0000256" key="3">
    <source>
        <dbReference type="PROSITE-ProRule" id="PRU10141"/>
    </source>
</evidence>
<dbReference type="InterPro" id="IPR000719">
    <property type="entry name" value="Prot_kinase_dom"/>
</dbReference>
<protein>
    <submittedName>
        <fullName evidence="6">Serine/threonine-protein kinase PknD</fullName>
        <ecNumber evidence="6">2.7.11.1</ecNumber>
    </submittedName>
</protein>
<reference evidence="6 7" key="2">
    <citation type="submission" date="2024-09" db="EMBL/GenBank/DDBJ databases">
        <title>Draft genome sequence of Candidatus Magnetaquicoccaceae bacterium FCR-1.</title>
        <authorList>
            <person name="Shimoshige H."/>
            <person name="Shimamura S."/>
            <person name="Taoka A."/>
            <person name="Kobayashi H."/>
            <person name="Maekawa T."/>
        </authorList>
    </citation>
    <scope>NUCLEOTIDE SEQUENCE [LARGE SCALE GENOMIC DNA]</scope>
    <source>
        <strain evidence="6 7">FCR-1</strain>
    </source>
</reference>
<dbReference type="PANTHER" id="PTHR23150:SF19">
    <property type="entry name" value="FORMYLGLYCINE-GENERATING ENZYME"/>
    <property type="match status" value="1"/>
</dbReference>
<dbReference type="PROSITE" id="PS00108">
    <property type="entry name" value="PROTEIN_KINASE_ST"/>
    <property type="match status" value="1"/>
</dbReference>
<dbReference type="InterPro" id="IPR017441">
    <property type="entry name" value="Protein_kinase_ATP_BS"/>
</dbReference>
<evidence type="ECO:0000313" key="7">
    <source>
        <dbReference type="Proteomes" id="UP001628193"/>
    </source>
</evidence>
<accession>A0ABQ0CA61</accession>
<dbReference type="Pfam" id="PF00069">
    <property type="entry name" value="Pkinase"/>
    <property type="match status" value="1"/>
</dbReference>
<keyword evidence="6" id="KW-0418">Kinase</keyword>
<dbReference type="InterPro" id="IPR051043">
    <property type="entry name" value="Sulfatase_Mod_Factor_Kinase"/>
</dbReference>
<dbReference type="Proteomes" id="UP001628193">
    <property type="component" value="Unassembled WGS sequence"/>
</dbReference>
<evidence type="ECO:0000256" key="4">
    <source>
        <dbReference type="SAM" id="MobiDB-lite"/>
    </source>
</evidence>
<dbReference type="InterPro" id="IPR008271">
    <property type="entry name" value="Ser/Thr_kinase_AS"/>
</dbReference>
<reference evidence="6 7" key="1">
    <citation type="submission" date="2024-05" db="EMBL/GenBank/DDBJ databases">
        <authorList>
            <consortium name="Candidatus Magnetaquicoccaceae bacterium FCR-1 genome sequencing consortium"/>
            <person name="Shimoshige H."/>
            <person name="Shimamura S."/>
            <person name="Taoka A."/>
            <person name="Kobayashi H."/>
            <person name="Maekawa T."/>
        </authorList>
    </citation>
    <scope>NUCLEOTIDE SEQUENCE [LARGE SCALE GENOMIC DNA]</scope>
    <source>
        <strain evidence="6 7">FCR-1</strain>
    </source>
</reference>
<dbReference type="PANTHER" id="PTHR23150">
    <property type="entry name" value="SULFATASE MODIFYING FACTOR 1, 2"/>
    <property type="match status" value="1"/>
</dbReference>
<dbReference type="GO" id="GO:0004674">
    <property type="term" value="F:protein serine/threonine kinase activity"/>
    <property type="evidence" value="ECO:0007669"/>
    <property type="project" value="UniProtKB-EC"/>
</dbReference>
<dbReference type="SUPFAM" id="SSF56436">
    <property type="entry name" value="C-type lectin-like"/>
    <property type="match status" value="1"/>
</dbReference>
<dbReference type="InterPro" id="IPR042095">
    <property type="entry name" value="SUMF_sf"/>
</dbReference>
<feature type="domain" description="Protein kinase" evidence="5">
    <location>
        <begin position="19"/>
        <end position="296"/>
    </location>
</feature>
<dbReference type="SMART" id="SM00220">
    <property type="entry name" value="S_TKc"/>
    <property type="match status" value="1"/>
</dbReference>
<dbReference type="InterPro" id="IPR011009">
    <property type="entry name" value="Kinase-like_dom_sf"/>
</dbReference>
<dbReference type="EC" id="2.7.11.1" evidence="6"/>
<dbReference type="EMBL" id="BAAFGK010000004">
    <property type="protein sequence ID" value="GAB0057779.1"/>
    <property type="molecule type" value="Genomic_DNA"/>
</dbReference>
<feature type="binding site" evidence="3">
    <location>
        <position position="48"/>
    </location>
    <ligand>
        <name>ATP</name>
        <dbReference type="ChEBI" id="CHEBI:30616"/>
    </ligand>
</feature>
<gene>
    <name evidence="6" type="primary">pknD_1</name>
    <name evidence="6" type="ORF">SIID45300_02111</name>
</gene>
<feature type="compositionally biased region" description="Pro residues" evidence="4">
    <location>
        <begin position="404"/>
        <end position="414"/>
    </location>
</feature>
<feature type="region of interest" description="Disordered" evidence="4">
    <location>
        <begin position="391"/>
        <end position="417"/>
    </location>
</feature>
<dbReference type="RefSeq" id="WP_420905470.1">
    <property type="nucleotide sequence ID" value="NZ_BAAFGK010000004.1"/>
</dbReference>
<organism evidence="6 7">
    <name type="scientific">Candidatus Magnetaquiglobus chichijimensis</name>
    <dbReference type="NCBI Taxonomy" id="3141448"/>
    <lineage>
        <taxon>Bacteria</taxon>
        <taxon>Pseudomonadati</taxon>
        <taxon>Pseudomonadota</taxon>
        <taxon>Magnetococcia</taxon>
        <taxon>Magnetococcales</taxon>
        <taxon>Candidatus Magnetaquicoccaceae</taxon>
        <taxon>Candidatus Magnetaquiglobus</taxon>
    </lineage>
</organism>
<evidence type="ECO:0000259" key="5">
    <source>
        <dbReference type="PROSITE" id="PS50011"/>
    </source>
</evidence>
<evidence type="ECO:0000256" key="1">
    <source>
        <dbReference type="ARBA" id="ARBA00022741"/>
    </source>
</evidence>
<dbReference type="PROSITE" id="PS50011">
    <property type="entry name" value="PROTEIN_KINASE_DOM"/>
    <property type="match status" value="1"/>
</dbReference>
<dbReference type="Pfam" id="PF03781">
    <property type="entry name" value="FGE-sulfatase"/>
    <property type="match status" value="1"/>
</dbReference>
<dbReference type="InterPro" id="IPR005532">
    <property type="entry name" value="SUMF_dom"/>
</dbReference>
<keyword evidence="1 3" id="KW-0547">Nucleotide-binding</keyword>
<dbReference type="Gene3D" id="1.10.510.10">
    <property type="entry name" value="Transferase(Phosphotransferase) domain 1"/>
    <property type="match status" value="1"/>
</dbReference>
<name>A0ABQ0CA61_9PROT</name>
<dbReference type="CDD" id="cd14014">
    <property type="entry name" value="STKc_PknB_like"/>
    <property type="match status" value="1"/>
</dbReference>
<evidence type="ECO:0000313" key="6">
    <source>
        <dbReference type="EMBL" id="GAB0057779.1"/>
    </source>
</evidence>
<dbReference type="PROSITE" id="PS00107">
    <property type="entry name" value="PROTEIN_KINASE_ATP"/>
    <property type="match status" value="1"/>
</dbReference>
<proteinExistence type="predicted"/>
<keyword evidence="6" id="KW-0808">Transferase</keyword>
<keyword evidence="2 3" id="KW-0067">ATP-binding</keyword>
<sequence>MNSEPFSSALPPGSKLLWFEIIQVLGKGGFGITYLGRDTNQNQMVAIKEYLPTAFASRRQGSQVLPNSPEDKKTFDWGLDSFLKEAQIVARFRHPSIVRVVSFFRNANTAYMVMEYVEGEGLDAILKRRKVLPEPTIKRILPPLLDGLELLHKSAFIHRDLKPPNILIRADGTPVILDFGSARQAVAGQGDQMTSLLSLGYSPFEQYDSSGDRQGPWSDIYAMGGVLYRCIAGDKPIDASKRISARLRGEPDPLTPAVEIGKERYSVPFLQAIDWALMVLEKERPQSVREWRLSLMGDGSSGEAAHASDGATILRPPEPGMMGGAECGGVRKKSSWRSFIASMNEFATQVDPDELQARKSEVLHPTRGDVASTSGGPDGPAGLSTRAREVVAAATPSPVTAPAAPAPAAPPQAPAAPRKRGALWIDPLLRMEFIWLPGGVARIGSPPGETGRRPEELPQRDVRIEGFWISKYLMTWGRWHRVMGDYPPGQYRESKINHPVARVSWNDVQKFLRQFNRMLGEHLNVRLPTEMEWEFAARAGQAAPFISGDEDHWSMTDYAWLKSNSGGQSRPVGEKKPNDWGLYDMAGNVREWTEDRFQADFAAGRTHAGNTQPGVVDEARVVRGSGFACLAKECRTARRQRVESGLAHDDLGFRLVRYS</sequence>
<feature type="compositionally biased region" description="Low complexity" evidence="4">
    <location>
        <begin position="391"/>
        <end position="403"/>
    </location>
</feature>